<name>A0A147K165_HADYE</name>
<proteinExistence type="inferred from homology"/>
<evidence type="ECO:0000313" key="4">
    <source>
        <dbReference type="Proteomes" id="UP000074294"/>
    </source>
</evidence>
<comment type="similarity">
    <text evidence="1 2">Belongs to the MEMO1 family.</text>
</comment>
<accession>A0A147K165</accession>
<sequence>MRSPVVAGQFYAGSRAELLRQIEECYLSEHGPGKLPTVKRGPRRLVGLVSPHAGYMYSGPVAAHGFARIAEDGIPRSVVILGPNHTGAGSGVAIMTSGKWKTPLGEIEIDRELGEGIRLASEIIDVDHLAHAYEHSIEVQLPFLQHIFGNAFKMVPICMMLQDEQTSLEVGDAIAEAAVGKDVLILASTDFTHYEPQRSAVEKDKKVIEKIIKMDPSGVVRIVDEEGITMCGYGPVAAMLQAAKKLGAKKAELLKYATSGDTAGPMAQVVGYASIAVSK</sequence>
<reference evidence="3 4" key="1">
    <citation type="journal article" date="2016" name="Nat. Microbiol.">
        <title>Genomic inference of the metabolism of cosmopolitan subsurface Archaea, Hadesarchaea.</title>
        <authorList>
            <person name="Baker B.J."/>
            <person name="Saw J.H."/>
            <person name="Lind A.E."/>
            <person name="Lazar C.S."/>
            <person name="Hinrichs K.-U."/>
            <person name="Teske A.P."/>
            <person name="Ettema T.J."/>
        </authorList>
    </citation>
    <scope>NUCLEOTIDE SEQUENCE [LARGE SCALE GENOMIC DNA]</scope>
</reference>
<dbReference type="CDD" id="cd07361">
    <property type="entry name" value="MEMO_like"/>
    <property type="match status" value="1"/>
</dbReference>
<evidence type="ECO:0000256" key="2">
    <source>
        <dbReference type="HAMAP-Rule" id="MF_00055"/>
    </source>
</evidence>
<dbReference type="AlphaFoldDB" id="A0A147K165"/>
<organism evidence="3 4">
    <name type="scientific">Hadarchaeum yellowstonense</name>
    <dbReference type="NCBI Taxonomy" id="1776334"/>
    <lineage>
        <taxon>Archaea</taxon>
        <taxon>Methanobacteriati</taxon>
        <taxon>Candidatus Hadarchaeota</taxon>
        <taxon>Candidatus Hadarchaeia</taxon>
        <taxon>Candidatus Hadarchaeales</taxon>
        <taxon>Candidatus Hadarchaeaceae</taxon>
        <taxon>Candidatus Hadarchaeum</taxon>
    </lineage>
</organism>
<evidence type="ECO:0000313" key="3">
    <source>
        <dbReference type="EMBL" id="KUO42556.1"/>
    </source>
</evidence>
<gene>
    <name evidence="3" type="ORF">APZ16_02460</name>
</gene>
<dbReference type="Pfam" id="PF01875">
    <property type="entry name" value="Memo"/>
    <property type="match status" value="1"/>
</dbReference>
<comment type="caution">
    <text evidence="3">The sequence shown here is derived from an EMBL/GenBank/DDBJ whole genome shotgun (WGS) entry which is preliminary data.</text>
</comment>
<dbReference type="InterPro" id="IPR002737">
    <property type="entry name" value="MEMO1_fam"/>
</dbReference>
<dbReference type="Proteomes" id="UP000074294">
    <property type="component" value="Unassembled WGS sequence"/>
</dbReference>
<evidence type="ECO:0000256" key="1">
    <source>
        <dbReference type="ARBA" id="ARBA00006315"/>
    </source>
</evidence>
<dbReference type="EMBL" id="LQMQ01000004">
    <property type="protein sequence ID" value="KUO42556.1"/>
    <property type="molecule type" value="Genomic_DNA"/>
</dbReference>
<dbReference type="STRING" id="1776334.APZ16_02460"/>
<dbReference type="PANTHER" id="PTHR11060">
    <property type="entry name" value="PROTEIN MEMO1"/>
    <property type="match status" value="1"/>
</dbReference>
<dbReference type="NCBIfam" id="TIGR04336">
    <property type="entry name" value="AmmeMemoSam_B"/>
    <property type="match status" value="1"/>
</dbReference>
<dbReference type="Gene3D" id="3.40.830.10">
    <property type="entry name" value="LigB-like"/>
    <property type="match status" value="1"/>
</dbReference>
<dbReference type="HAMAP" id="MF_00055">
    <property type="entry name" value="MEMO1"/>
    <property type="match status" value="1"/>
</dbReference>
<dbReference type="NCBIfam" id="NF001987">
    <property type="entry name" value="PRK00782.1"/>
    <property type="match status" value="1"/>
</dbReference>
<dbReference type="SUPFAM" id="SSF53213">
    <property type="entry name" value="LigB-like"/>
    <property type="match status" value="1"/>
</dbReference>
<dbReference type="PANTHER" id="PTHR11060:SF0">
    <property type="entry name" value="PROTEIN MEMO1"/>
    <property type="match status" value="1"/>
</dbReference>
<protein>
    <recommendedName>
        <fullName evidence="2">MEMO1 family protein APZ16_02460</fullName>
    </recommendedName>
</protein>